<evidence type="ECO:0000313" key="3">
    <source>
        <dbReference type="Proteomes" id="UP001198862"/>
    </source>
</evidence>
<keyword evidence="1" id="KW-1133">Transmembrane helix</keyword>
<evidence type="ECO:0000256" key="1">
    <source>
        <dbReference type="SAM" id="Phobius"/>
    </source>
</evidence>
<feature type="transmembrane region" description="Helical" evidence="1">
    <location>
        <begin position="82"/>
        <end position="103"/>
    </location>
</feature>
<dbReference type="InterPro" id="IPR009937">
    <property type="entry name" value="Phage_holin_3_6"/>
</dbReference>
<dbReference type="Pfam" id="PF07332">
    <property type="entry name" value="Phage_holin_3_6"/>
    <property type="match status" value="1"/>
</dbReference>
<dbReference type="Proteomes" id="UP001198862">
    <property type="component" value="Unassembled WGS sequence"/>
</dbReference>
<feature type="transmembrane region" description="Helical" evidence="1">
    <location>
        <begin position="50"/>
        <end position="76"/>
    </location>
</feature>
<dbReference type="RefSeq" id="WP_230551370.1">
    <property type="nucleotide sequence ID" value="NZ_JAJISD010000006.1"/>
</dbReference>
<proteinExistence type="predicted"/>
<sequence length="134" mass="13685">MNTTERPGVVALVTDALGRSADLIQTEIRLARVELGEKAEALRTSLVSGIVMMLVGTVFIIGALILVLQALVAALIEGGVTPAVAILIVAGGSALGGIVVLMAGKKTLGAVDPTPTRTIASLQNDARMAKENLT</sequence>
<accession>A0ABS8KVV6</accession>
<evidence type="ECO:0000313" key="2">
    <source>
        <dbReference type="EMBL" id="MCC8430198.1"/>
    </source>
</evidence>
<dbReference type="EMBL" id="JAJISD010000006">
    <property type="protein sequence ID" value="MCC8430198.1"/>
    <property type="molecule type" value="Genomic_DNA"/>
</dbReference>
<keyword evidence="3" id="KW-1185">Reference proteome</keyword>
<keyword evidence="1" id="KW-0472">Membrane</keyword>
<name>A0ABS8KVV6_9HYPH</name>
<keyword evidence="1" id="KW-0812">Transmembrane</keyword>
<protein>
    <submittedName>
        <fullName evidence="2">Phage holin family protein</fullName>
    </submittedName>
</protein>
<reference evidence="2 3" key="1">
    <citation type="submission" date="2021-11" db="EMBL/GenBank/DDBJ databases">
        <authorList>
            <person name="Lee D.-H."/>
            <person name="Kim S.-B."/>
        </authorList>
    </citation>
    <scope>NUCLEOTIDE SEQUENCE [LARGE SCALE GENOMIC DNA]</scope>
    <source>
        <strain evidence="2 3">KCTC 52223</strain>
    </source>
</reference>
<gene>
    <name evidence="2" type="ORF">LJ725_14580</name>
</gene>
<organism evidence="2 3">
    <name type="scientific">Reyranella aquatilis</name>
    <dbReference type="NCBI Taxonomy" id="2035356"/>
    <lineage>
        <taxon>Bacteria</taxon>
        <taxon>Pseudomonadati</taxon>
        <taxon>Pseudomonadota</taxon>
        <taxon>Alphaproteobacteria</taxon>
        <taxon>Hyphomicrobiales</taxon>
        <taxon>Reyranellaceae</taxon>
        <taxon>Reyranella</taxon>
    </lineage>
</organism>
<comment type="caution">
    <text evidence="2">The sequence shown here is derived from an EMBL/GenBank/DDBJ whole genome shotgun (WGS) entry which is preliminary data.</text>
</comment>